<protein>
    <submittedName>
        <fullName evidence="1">PREDICTED: LOW QUALITY PROTEIN uncharacterized p</fullName>
    </submittedName>
</protein>
<dbReference type="InParanoid" id="A0A5E4GDT1"/>
<gene>
    <name evidence="1" type="ORF">ALMOND_2B024299</name>
</gene>
<dbReference type="AlphaFoldDB" id="A0A5E4GDT1"/>
<feature type="non-terminal residue" evidence="1">
    <location>
        <position position="1"/>
    </location>
</feature>
<evidence type="ECO:0000313" key="2">
    <source>
        <dbReference type="Proteomes" id="UP000327085"/>
    </source>
</evidence>
<dbReference type="EMBL" id="CABIKO010000573">
    <property type="protein sequence ID" value="VVA37780.1"/>
    <property type="molecule type" value="Genomic_DNA"/>
</dbReference>
<name>A0A5E4GDT1_PRUDU</name>
<dbReference type="Gramene" id="VVA37780">
    <property type="protein sequence ID" value="VVA37780"/>
    <property type="gene ID" value="Prudul26B024299"/>
</dbReference>
<organism evidence="1 2">
    <name type="scientific">Prunus dulcis</name>
    <name type="common">Almond</name>
    <name type="synonym">Amygdalus dulcis</name>
    <dbReference type="NCBI Taxonomy" id="3755"/>
    <lineage>
        <taxon>Eukaryota</taxon>
        <taxon>Viridiplantae</taxon>
        <taxon>Streptophyta</taxon>
        <taxon>Embryophyta</taxon>
        <taxon>Tracheophyta</taxon>
        <taxon>Spermatophyta</taxon>
        <taxon>Magnoliopsida</taxon>
        <taxon>eudicotyledons</taxon>
        <taxon>Gunneridae</taxon>
        <taxon>Pentapetalae</taxon>
        <taxon>rosids</taxon>
        <taxon>fabids</taxon>
        <taxon>Rosales</taxon>
        <taxon>Rosaceae</taxon>
        <taxon>Amygdaloideae</taxon>
        <taxon>Amygdaleae</taxon>
        <taxon>Prunus</taxon>
    </lineage>
</organism>
<accession>A0A5E4GDT1</accession>
<proteinExistence type="predicted"/>
<dbReference type="Proteomes" id="UP000327085">
    <property type="component" value="Unassembled WGS sequence"/>
</dbReference>
<feature type="non-terminal residue" evidence="1">
    <location>
        <position position="55"/>
    </location>
</feature>
<evidence type="ECO:0000313" key="1">
    <source>
        <dbReference type="EMBL" id="VVA37780.1"/>
    </source>
</evidence>
<reference evidence="2" key="1">
    <citation type="journal article" date="2020" name="Plant J.">
        <title>Transposons played a major role in the diversification between the closely related almond and peach genomes: results from the almond genome sequence.</title>
        <authorList>
            <person name="Alioto T."/>
            <person name="Alexiou K.G."/>
            <person name="Bardil A."/>
            <person name="Barteri F."/>
            <person name="Castanera R."/>
            <person name="Cruz F."/>
            <person name="Dhingra A."/>
            <person name="Duval H."/>
            <person name="Fernandez I Marti A."/>
            <person name="Frias L."/>
            <person name="Galan B."/>
            <person name="Garcia J.L."/>
            <person name="Howad W."/>
            <person name="Gomez-Garrido J."/>
            <person name="Gut M."/>
            <person name="Julca I."/>
            <person name="Morata J."/>
            <person name="Puigdomenech P."/>
            <person name="Ribeca P."/>
            <person name="Rubio Cabetas M.J."/>
            <person name="Vlasova A."/>
            <person name="Wirthensohn M."/>
            <person name="Garcia-Mas J."/>
            <person name="Gabaldon T."/>
            <person name="Casacuberta J.M."/>
            <person name="Arus P."/>
        </authorList>
    </citation>
    <scope>NUCLEOTIDE SEQUENCE [LARGE SCALE GENOMIC DNA]</scope>
    <source>
        <strain evidence="2">cv. Texas</strain>
    </source>
</reference>
<sequence length="55" mass="5926">AIKGQALADFLAAHPVPDNMELPNDLPNEEVFSTEISPWQLYFDGVARKKGAGVG</sequence>